<evidence type="ECO:0000313" key="6">
    <source>
        <dbReference type="Proteomes" id="UP000000492"/>
    </source>
</evidence>
<dbReference type="PANTHER" id="PTHR43491">
    <property type="entry name" value="UDP-N-ACETYL-D-MANNOSAMINE DEHYDROGENASE"/>
    <property type="match status" value="1"/>
</dbReference>
<dbReference type="Proteomes" id="UP000000492">
    <property type="component" value="Chromosome"/>
</dbReference>
<dbReference type="Pfam" id="PF03720">
    <property type="entry name" value="UDPG_MGDP_dh_C"/>
    <property type="match status" value="1"/>
</dbReference>
<dbReference type="GO" id="GO:0051287">
    <property type="term" value="F:NAD binding"/>
    <property type="evidence" value="ECO:0007669"/>
    <property type="project" value="InterPro"/>
</dbReference>
<dbReference type="SMART" id="SM00984">
    <property type="entry name" value="UDPG_MGDP_dh_C"/>
    <property type="match status" value="1"/>
</dbReference>
<evidence type="ECO:0000256" key="1">
    <source>
        <dbReference type="ARBA" id="ARBA00023002"/>
    </source>
</evidence>
<dbReference type="InterPro" id="IPR008927">
    <property type="entry name" value="6-PGluconate_DH-like_C_sf"/>
</dbReference>
<dbReference type="STRING" id="662755.CRES_0588"/>
<dbReference type="PANTHER" id="PTHR43491:SF1">
    <property type="entry name" value="UDP-N-ACETYL-D-MANNOSAMINE DEHYDROGENASE"/>
    <property type="match status" value="1"/>
</dbReference>
<dbReference type="HOGENOM" id="CLU_023810_3_2_11"/>
<dbReference type="Gene3D" id="1.20.5.100">
    <property type="entry name" value="Cytochrome c1, transmembrane anchor, C-terminal"/>
    <property type="match status" value="1"/>
</dbReference>
<dbReference type="InterPro" id="IPR014026">
    <property type="entry name" value="UDP-Glc/GDP-Man_DH_dimer"/>
</dbReference>
<dbReference type="SUPFAM" id="SSF52413">
    <property type="entry name" value="UDP-glucose/GDP-mannose dehydrogenase C-terminal domain"/>
    <property type="match status" value="1"/>
</dbReference>
<dbReference type="AlphaFoldDB" id="F8DZ08"/>
<dbReference type="EC" id="1.1.1.-" evidence="5"/>
<dbReference type="GO" id="GO:0016616">
    <property type="term" value="F:oxidoreductase activity, acting on the CH-OH group of donors, NAD or NADP as acceptor"/>
    <property type="evidence" value="ECO:0007669"/>
    <property type="project" value="InterPro"/>
</dbReference>
<evidence type="ECO:0000256" key="3">
    <source>
        <dbReference type="PIRNR" id="PIRNR000124"/>
    </source>
</evidence>
<dbReference type="SUPFAM" id="SSF48179">
    <property type="entry name" value="6-phosphogluconate dehydrogenase C-terminal domain-like"/>
    <property type="match status" value="1"/>
</dbReference>
<feature type="domain" description="UDP-glucose/GDP-mannose dehydrogenase C-terminal" evidence="4">
    <location>
        <begin position="284"/>
        <end position="381"/>
    </location>
</feature>
<sequence length="383" mass="41529">MGTDISEERLRKVASGKLPFVEPGLDTMLSEVVGTGALGVSSVPVKAKSFIVAVPTPVTEDKMVDYRYIDSATDSLAEVVERDDLVVLESTSPPGTTERLAQRILSSRADLGASLGEAPIHVAHCPERVLPGDIVNEMRTNSRVIGGVSLVAADRARQLYEAFCSGDVVVTDAKTAEMVKLVENSFRDVNIAFANELANMCSQNGVNVWNLIEFANLHPRVNILRPGPGVGGHCIAVDPWFLVSADRDNSRLIKTAREINDDRPRRVIEQVLTAVKENQPQRVAVLGLAFKADIDDLRESPALAIATSLAEHLPDGELLVCEPNVPTCPASLAKYKNISFDSLDECIEKADLVVLLVDHKEFVGLRERLAPSVPVIDTRGLLQ</sequence>
<dbReference type="InterPro" id="IPR014027">
    <property type="entry name" value="UDP-Glc/GDP-Man_DH_C"/>
</dbReference>
<organism evidence="5 6">
    <name type="scientific">Corynebacterium resistens (strain DSM 45100 / JCM 12819 / GTC 2026 / SICGH 158)</name>
    <dbReference type="NCBI Taxonomy" id="662755"/>
    <lineage>
        <taxon>Bacteria</taxon>
        <taxon>Bacillati</taxon>
        <taxon>Actinomycetota</taxon>
        <taxon>Actinomycetes</taxon>
        <taxon>Mycobacteriales</taxon>
        <taxon>Corynebacteriaceae</taxon>
        <taxon>Corynebacterium</taxon>
    </lineage>
</organism>
<dbReference type="InterPro" id="IPR036220">
    <property type="entry name" value="UDP-Glc/GDP-Man_DH_C_sf"/>
</dbReference>
<gene>
    <name evidence="5" type="ordered locus">CRES_0588</name>
</gene>
<dbReference type="PIRSF" id="PIRSF500136">
    <property type="entry name" value="UDP_ManNAc_DH"/>
    <property type="match status" value="1"/>
</dbReference>
<evidence type="ECO:0000313" key="5">
    <source>
        <dbReference type="EMBL" id="AEI08949.1"/>
    </source>
</evidence>
<keyword evidence="1 5" id="KW-0560">Oxidoreductase</keyword>
<keyword evidence="2" id="KW-0520">NAD</keyword>
<dbReference type="GO" id="GO:0000271">
    <property type="term" value="P:polysaccharide biosynthetic process"/>
    <property type="evidence" value="ECO:0007669"/>
    <property type="project" value="InterPro"/>
</dbReference>
<dbReference type="PIRSF" id="PIRSF000124">
    <property type="entry name" value="UDPglc_GDPman_dh"/>
    <property type="match status" value="1"/>
</dbReference>
<dbReference type="Gene3D" id="3.40.50.720">
    <property type="entry name" value="NAD(P)-binding Rossmann-like Domain"/>
    <property type="match status" value="2"/>
</dbReference>
<name>F8DZ08_CORRG</name>
<dbReference type="EMBL" id="CP002857">
    <property type="protein sequence ID" value="AEI08949.1"/>
    <property type="molecule type" value="Genomic_DNA"/>
</dbReference>
<reference evidence="5 6" key="1">
    <citation type="journal article" date="2012" name="BMC Genomics">
        <title>Complete genome sequence, lifestyle, and multi-drug resistance of the human pathogen Corynebacterium resistens DSM 45100 isolated from blood samples of a leukemia patient.</title>
        <authorList>
            <person name="Schroder J."/>
            <person name="Maus I."/>
            <person name="Meyer K."/>
            <person name="Wordemann S."/>
            <person name="Blom J."/>
            <person name="Jaenicke S."/>
            <person name="Schneider J."/>
            <person name="Trost E."/>
            <person name="Tauch A."/>
        </authorList>
    </citation>
    <scope>NUCLEOTIDE SEQUENCE [LARGE SCALE GENOMIC DNA]</scope>
    <source>
        <strain evidence="6">DSM 45100 / JCM 12819 / CCUG 50093 / GTC 2026 / SICGH 158</strain>
    </source>
</reference>
<dbReference type="GO" id="GO:0016628">
    <property type="term" value="F:oxidoreductase activity, acting on the CH-CH group of donors, NAD or NADP as acceptor"/>
    <property type="evidence" value="ECO:0007669"/>
    <property type="project" value="InterPro"/>
</dbReference>
<evidence type="ECO:0000259" key="4">
    <source>
        <dbReference type="SMART" id="SM00984"/>
    </source>
</evidence>
<dbReference type="InterPro" id="IPR036291">
    <property type="entry name" value="NAD(P)-bd_dom_sf"/>
</dbReference>
<dbReference type="InterPro" id="IPR028359">
    <property type="entry name" value="UDP_ManNAc/GlcNAc_DH"/>
</dbReference>
<dbReference type="Pfam" id="PF00984">
    <property type="entry name" value="UDPG_MGDP_dh"/>
    <property type="match status" value="1"/>
</dbReference>
<comment type="similarity">
    <text evidence="3">Belongs to the UDP-glucose/GDP-mannose dehydrogenase family.</text>
</comment>
<dbReference type="InterPro" id="IPR017476">
    <property type="entry name" value="UDP-Glc/GDP-Man"/>
</dbReference>
<dbReference type="Pfam" id="PF03721">
    <property type="entry name" value="UDPG_MGDP_dh_N"/>
    <property type="match status" value="1"/>
</dbReference>
<dbReference type="SUPFAM" id="SSF51735">
    <property type="entry name" value="NAD(P)-binding Rossmann-fold domains"/>
    <property type="match status" value="1"/>
</dbReference>
<dbReference type="KEGG" id="crd:CRES_0588"/>
<dbReference type="InterPro" id="IPR001732">
    <property type="entry name" value="UDP-Glc/GDP-Man_DH_N"/>
</dbReference>
<proteinExistence type="inferred from homology"/>
<accession>F8DZ08</accession>
<protein>
    <submittedName>
        <fullName evidence="5">UDP-N-acetyl-D-mannosaminuronic acid dehydrogenase</fullName>
        <ecNumber evidence="5">1.1.1.-</ecNumber>
    </submittedName>
</protein>
<evidence type="ECO:0000256" key="2">
    <source>
        <dbReference type="ARBA" id="ARBA00023027"/>
    </source>
</evidence>
<dbReference type="NCBIfam" id="TIGR03026">
    <property type="entry name" value="NDP-sugDHase"/>
    <property type="match status" value="1"/>
</dbReference>
<dbReference type="eggNOG" id="COG0677">
    <property type="taxonomic scope" value="Bacteria"/>
</dbReference>
<keyword evidence="6" id="KW-1185">Reference proteome</keyword>